<dbReference type="GO" id="GO:0005737">
    <property type="term" value="C:cytoplasm"/>
    <property type="evidence" value="ECO:0007669"/>
    <property type="project" value="UniProtKB-SubCell"/>
</dbReference>
<keyword evidence="4 5" id="KW-0173">Coenzyme A biosynthesis</keyword>
<evidence type="ECO:0000256" key="3">
    <source>
        <dbReference type="ARBA" id="ARBA00022840"/>
    </source>
</evidence>
<dbReference type="UniPathway" id="UPA00241">
    <property type="reaction ID" value="UER00356"/>
</dbReference>
<dbReference type="GO" id="GO:0015937">
    <property type="term" value="P:coenzyme A biosynthetic process"/>
    <property type="evidence" value="ECO:0007669"/>
    <property type="project" value="UniProtKB-UniRule"/>
</dbReference>
<organism evidence="7">
    <name type="scientific">Mariniphaga anaerophila</name>
    <dbReference type="NCBI Taxonomy" id="1484053"/>
    <lineage>
        <taxon>Bacteria</taxon>
        <taxon>Pseudomonadati</taxon>
        <taxon>Bacteroidota</taxon>
        <taxon>Bacteroidia</taxon>
        <taxon>Marinilabiliales</taxon>
        <taxon>Prolixibacteraceae</taxon>
        <taxon>Mariniphaga</taxon>
    </lineage>
</organism>
<name>A0A831PKJ6_9BACT</name>
<evidence type="ECO:0000256" key="1">
    <source>
        <dbReference type="ARBA" id="ARBA00009018"/>
    </source>
</evidence>
<comment type="catalytic activity">
    <reaction evidence="5">
        <text>3'-dephospho-CoA + ATP = ADP + CoA + H(+)</text>
        <dbReference type="Rhea" id="RHEA:18245"/>
        <dbReference type="ChEBI" id="CHEBI:15378"/>
        <dbReference type="ChEBI" id="CHEBI:30616"/>
        <dbReference type="ChEBI" id="CHEBI:57287"/>
        <dbReference type="ChEBI" id="CHEBI:57328"/>
        <dbReference type="ChEBI" id="CHEBI:456216"/>
        <dbReference type="EC" id="2.7.1.24"/>
    </reaction>
</comment>
<keyword evidence="5 7" id="KW-0808">Transferase</keyword>
<dbReference type="InterPro" id="IPR027417">
    <property type="entry name" value="P-loop_NTPase"/>
</dbReference>
<dbReference type="AlphaFoldDB" id="A0A831PKJ6"/>
<keyword evidence="3 5" id="KW-0067">ATP-binding</keyword>
<reference evidence="7" key="1">
    <citation type="journal article" date="2020" name="mSystems">
        <title>Genome- and Community-Level Interaction Insights into Carbon Utilization and Element Cycling Functions of Hydrothermarchaeota in Hydrothermal Sediment.</title>
        <authorList>
            <person name="Zhou Z."/>
            <person name="Liu Y."/>
            <person name="Xu W."/>
            <person name="Pan J."/>
            <person name="Luo Z.H."/>
            <person name="Li M."/>
        </authorList>
    </citation>
    <scope>NUCLEOTIDE SEQUENCE [LARGE SCALE GENOMIC DNA]</scope>
    <source>
        <strain evidence="7">SpSt-1217</strain>
    </source>
</reference>
<dbReference type="HAMAP" id="MF_00376">
    <property type="entry name" value="Dephospho_CoA_kinase"/>
    <property type="match status" value="1"/>
</dbReference>
<dbReference type="Pfam" id="PF01121">
    <property type="entry name" value="CoaE"/>
    <property type="match status" value="1"/>
</dbReference>
<comment type="pathway">
    <text evidence="5">Cofactor biosynthesis; coenzyme A biosynthesis; CoA from (R)-pantothenate: step 5/5.</text>
</comment>
<protein>
    <recommendedName>
        <fullName evidence="5 6">Dephospho-CoA kinase</fullName>
        <ecNumber evidence="5 6">2.7.1.24</ecNumber>
    </recommendedName>
    <alternativeName>
        <fullName evidence="5">Dephosphocoenzyme A kinase</fullName>
    </alternativeName>
</protein>
<keyword evidence="5 7" id="KW-0418">Kinase</keyword>
<feature type="binding site" evidence="5">
    <location>
        <begin position="12"/>
        <end position="17"/>
    </location>
    <ligand>
        <name>ATP</name>
        <dbReference type="ChEBI" id="CHEBI:30616"/>
    </ligand>
</feature>
<comment type="caution">
    <text evidence="7">The sequence shown here is derived from an EMBL/GenBank/DDBJ whole genome shotgun (WGS) entry which is preliminary data.</text>
</comment>
<comment type="subcellular location">
    <subcellularLocation>
        <location evidence="5">Cytoplasm</location>
    </subcellularLocation>
</comment>
<evidence type="ECO:0000256" key="4">
    <source>
        <dbReference type="ARBA" id="ARBA00022993"/>
    </source>
</evidence>
<dbReference type="Proteomes" id="UP000886047">
    <property type="component" value="Unassembled WGS sequence"/>
</dbReference>
<comment type="similarity">
    <text evidence="1 5">Belongs to the CoaE family.</text>
</comment>
<dbReference type="CDD" id="cd02022">
    <property type="entry name" value="DPCK"/>
    <property type="match status" value="1"/>
</dbReference>
<dbReference type="PANTHER" id="PTHR10695">
    <property type="entry name" value="DEPHOSPHO-COA KINASE-RELATED"/>
    <property type="match status" value="1"/>
</dbReference>
<dbReference type="EC" id="2.7.1.24" evidence="5 6"/>
<evidence type="ECO:0000256" key="5">
    <source>
        <dbReference type="HAMAP-Rule" id="MF_00376"/>
    </source>
</evidence>
<gene>
    <name evidence="5" type="primary">coaE</name>
    <name evidence="7" type="ORF">ENN90_15105</name>
</gene>
<dbReference type="GO" id="GO:0004140">
    <property type="term" value="F:dephospho-CoA kinase activity"/>
    <property type="evidence" value="ECO:0007669"/>
    <property type="project" value="UniProtKB-UniRule"/>
</dbReference>
<comment type="function">
    <text evidence="5">Catalyzes the phosphorylation of the 3'-hydroxyl group of dephosphocoenzyme A to form coenzyme A.</text>
</comment>
<dbReference type="Gene3D" id="3.40.50.300">
    <property type="entry name" value="P-loop containing nucleotide triphosphate hydrolases"/>
    <property type="match status" value="1"/>
</dbReference>
<evidence type="ECO:0000256" key="6">
    <source>
        <dbReference type="NCBIfam" id="TIGR00152"/>
    </source>
</evidence>
<evidence type="ECO:0000313" key="7">
    <source>
        <dbReference type="EMBL" id="HDR52924.1"/>
    </source>
</evidence>
<dbReference type="EMBL" id="DSDK01000847">
    <property type="protein sequence ID" value="HDR52924.1"/>
    <property type="molecule type" value="Genomic_DNA"/>
</dbReference>
<dbReference type="GO" id="GO:0005524">
    <property type="term" value="F:ATP binding"/>
    <property type="evidence" value="ECO:0007669"/>
    <property type="project" value="UniProtKB-UniRule"/>
</dbReference>
<dbReference type="NCBIfam" id="TIGR00152">
    <property type="entry name" value="dephospho-CoA kinase"/>
    <property type="match status" value="1"/>
</dbReference>
<dbReference type="SUPFAM" id="SSF52540">
    <property type="entry name" value="P-loop containing nucleoside triphosphate hydrolases"/>
    <property type="match status" value="1"/>
</dbReference>
<dbReference type="PROSITE" id="PS51219">
    <property type="entry name" value="DPCK"/>
    <property type="match status" value="1"/>
</dbReference>
<dbReference type="InterPro" id="IPR001977">
    <property type="entry name" value="Depp_CoAkinase"/>
</dbReference>
<keyword evidence="5" id="KW-0963">Cytoplasm</keyword>
<evidence type="ECO:0000256" key="2">
    <source>
        <dbReference type="ARBA" id="ARBA00022741"/>
    </source>
</evidence>
<proteinExistence type="inferred from homology"/>
<keyword evidence="2 5" id="KW-0547">Nucleotide-binding</keyword>
<accession>A0A831PKJ6</accession>
<sequence>MALVIGITGGIGSGKSTVCRIFQMLGVPVFEADVTAKQLYESSEELRSGLIRLFGSDIYKADGKPDRKKLASIIFTNDNQLAKVNELVHPAVRKEFENWLKELEHFPYVIHEAAILFESGFYKMMDYTILVTAPEDQRIERVAKRDGVDAGTVKKRMRKQWPEEDKQKLADKILVNDNKEMMIPEIIRMDKNIKTHGKIW</sequence>
<dbReference type="PANTHER" id="PTHR10695:SF46">
    <property type="entry name" value="BIFUNCTIONAL COENZYME A SYNTHASE-RELATED"/>
    <property type="match status" value="1"/>
</dbReference>